<accession>A0A1M7QZQ9</accession>
<name>A0A1M7QZQ9_9ACTN</name>
<protein>
    <submittedName>
        <fullName evidence="1">Uncharacterized protein</fullName>
    </submittedName>
</protein>
<evidence type="ECO:0000313" key="1">
    <source>
        <dbReference type="EMBL" id="SHN37636.1"/>
    </source>
</evidence>
<keyword evidence="2" id="KW-1185">Reference proteome</keyword>
<reference evidence="1 2" key="1">
    <citation type="submission" date="2016-11" db="EMBL/GenBank/DDBJ databases">
        <authorList>
            <person name="Jaros S."/>
            <person name="Januszkiewicz K."/>
            <person name="Wedrychowicz H."/>
        </authorList>
    </citation>
    <scope>NUCLEOTIDE SEQUENCE [LARGE SCALE GENOMIC DNA]</scope>
    <source>
        <strain evidence="1 2">CGMCC 4.2025</strain>
    </source>
</reference>
<dbReference type="EMBL" id="FRBI01000055">
    <property type="protein sequence ID" value="SHN37636.1"/>
    <property type="molecule type" value="Genomic_DNA"/>
</dbReference>
<gene>
    <name evidence="1" type="ORF">SAMN05216499_1551</name>
</gene>
<organism evidence="1 2">
    <name type="scientific">Actinacidiphila paucisporea</name>
    <dbReference type="NCBI Taxonomy" id="310782"/>
    <lineage>
        <taxon>Bacteria</taxon>
        <taxon>Bacillati</taxon>
        <taxon>Actinomycetota</taxon>
        <taxon>Actinomycetes</taxon>
        <taxon>Kitasatosporales</taxon>
        <taxon>Streptomycetaceae</taxon>
        <taxon>Actinacidiphila</taxon>
    </lineage>
</organism>
<dbReference type="Proteomes" id="UP000184111">
    <property type="component" value="Unassembled WGS sequence"/>
</dbReference>
<sequence length="49" mass="5610">MKGFAKFPAGVGMDIVELDATGYPRFGDRASIVLRTVNDERRWFRMVCE</sequence>
<evidence type="ECO:0000313" key="2">
    <source>
        <dbReference type="Proteomes" id="UP000184111"/>
    </source>
</evidence>
<feature type="non-terminal residue" evidence="1">
    <location>
        <position position="49"/>
    </location>
</feature>
<proteinExistence type="predicted"/>
<dbReference type="AlphaFoldDB" id="A0A1M7QZQ9"/>